<evidence type="ECO:0000256" key="1">
    <source>
        <dbReference type="SAM" id="Coils"/>
    </source>
</evidence>
<proteinExistence type="predicted"/>
<dbReference type="EMBL" id="MK072445">
    <property type="protein sequence ID" value="AYV85275.1"/>
    <property type="molecule type" value="Genomic_DNA"/>
</dbReference>
<keyword evidence="1" id="KW-0175">Coiled coil</keyword>
<feature type="coiled-coil region" evidence="1">
    <location>
        <begin position="1281"/>
        <end position="1311"/>
    </location>
</feature>
<organism evidence="3">
    <name type="scientific">Satyrvirus sp</name>
    <dbReference type="NCBI Taxonomy" id="2487771"/>
    <lineage>
        <taxon>Viruses</taxon>
        <taxon>Varidnaviria</taxon>
        <taxon>Bamfordvirae</taxon>
        <taxon>Nucleocytoviricota</taxon>
        <taxon>Megaviricetes</taxon>
        <taxon>Imitervirales</taxon>
        <taxon>Mimiviridae</taxon>
        <taxon>Megamimivirinae</taxon>
    </lineage>
</organism>
<evidence type="ECO:0000256" key="2">
    <source>
        <dbReference type="SAM" id="Phobius"/>
    </source>
</evidence>
<reference evidence="3" key="1">
    <citation type="submission" date="2018-10" db="EMBL/GenBank/DDBJ databases">
        <title>Hidden diversity of soil giant viruses.</title>
        <authorList>
            <person name="Schulz F."/>
            <person name="Alteio L."/>
            <person name="Goudeau D."/>
            <person name="Ryan E.M."/>
            <person name="Malmstrom R.R."/>
            <person name="Blanchard J."/>
            <person name="Woyke T."/>
        </authorList>
    </citation>
    <scope>NUCLEOTIDE SEQUENCE</scope>
    <source>
        <strain evidence="3">SAV1</strain>
    </source>
</reference>
<name>A0A3G5ADH8_9VIRU</name>
<gene>
    <name evidence="3" type="ORF">Satyrvirus9_1</name>
</gene>
<keyword evidence="2" id="KW-0812">Transmembrane</keyword>
<accession>A0A3G5ADH8</accession>
<sequence length="1400" mass="165568">MYVNQIDDIIDKILDKLYLEGLAKDVTFRTIVENKKINYVEYRDKINQFIQQFMNSIDITNIQKIINNKENLIKILDIIKRYITYYYFLSLAYYYTGTIRDFRNNLIQYSKLQETSTFIIKNFFDTENNYQIITFFKIIKDVVNIITMTDLQKKTLNPLEIKDALKFLSSFGKYYIDNYLLTIVQKGDQSIVEVNVHNLIKTIVFGEIYMNQERNFVFEIVNDIEESKHEYTFIDIVVTSDDVSDLESFKQIFVGEEKIETLSLDLFELVNETNRIPSILSIDTKNNNLIELTTITPIIDDFIRYHRDSEKLDSENEKSFIIPPVNTNNAKNIQLALLYQQRKKKENTKAQLIVNKIDAISDYYSENVKNNEELKKDIKKYFQGPLSYRKAVLHNYLDELRVLNKILNQGKRAIEGNEYFLELKYAISHAYFNFKDFQNYGTSFSLTSDLPINMLRYDNIEYQSQMPKLELDIHTAVSDSLVNLVGLAIRPVNRNPIQCIRKENLVDIRGLDITYLKNGKVVTKKTDNGYNAFLKIIKHFYIDTIKFSNNKNIELYNDFEEITKMNPEISDKVIYWIYDVNKDVYEMETYEDLKSYNFQETIRFMNSKIYEKIIMFLNKKLINLIRTNNNLPIFKIEWLVEIFSIVNKLFLTQDEKRTLIIKEFLKRKVNIESKIPIISDKDRIEMPVYVPIFDKITFKIEIDTTNPLNPHEYVNFEIYTKTEDSIISTTETRCQHENEWNEIQKFKKENLNKYNTEVIQFIEKFAIETTDLDYICRVCGQILPLKQHVQDGKYDNNSQKFITAYVPLDIPLKDVKEYTKYKKIIKYLDGLINRISLITGTNMLTGQSMNVKQKRKALVKNILDLIIKHNFVNLRKKQNSDERADFFSKKFNVNKDLDDIFFFEIDNNIFDFSITGTEINASVNRLKLNNILLYFMLIFLTELNGAQITMMFSDKIANIYVYLNPKYGVKLFDNLLIKRNINDTETVEIIKYPVLCYLIFVMAYFLIKYELWFYPAAKTKKFNPVIARIIINSFVDLFNSIIMDAGKMPNDYIYLLTTSKIYSQLNNTFRNNDIINVLKRNHIKYAEKAIDNVPVVPQEEEIKINLIKEPVRIIRRPRKIPSFKLTSGIQYDRPDQILYKTFEYNNDVTNCVYGSYHFWTNANKNIECIFCHEKGNTVTGEINRTDESYYYNLNKIANRRCLQGTVHNFVGKEGEFICTICKRKKAEIYTMADSNDLITSLNKKEKTIVDSILNKFHNQIKESYTKEELDILSKNLDRIENENIQKFLEKIEEQRRETQENETRIEKIVKDLVSNYHKENGNKIFGQIYLSIDKLIKELETLIGADNNLDIDKYPVYLRDNVYVIDHSYDGSSFVEPIILMQKDNRIFFKSNHPFFKTDV</sequence>
<evidence type="ECO:0000313" key="3">
    <source>
        <dbReference type="EMBL" id="AYV85275.1"/>
    </source>
</evidence>
<keyword evidence="2" id="KW-1133">Transmembrane helix</keyword>
<feature type="non-terminal residue" evidence="3">
    <location>
        <position position="1400"/>
    </location>
</feature>
<keyword evidence="2" id="KW-0472">Membrane</keyword>
<protein>
    <submittedName>
        <fullName evidence="3">Uncharacterized protein</fullName>
    </submittedName>
</protein>
<feature type="transmembrane region" description="Helical" evidence="2">
    <location>
        <begin position="994"/>
        <end position="1014"/>
    </location>
</feature>
<feature type="transmembrane region" description="Helical" evidence="2">
    <location>
        <begin position="931"/>
        <end position="952"/>
    </location>
</feature>